<evidence type="ECO:0000313" key="1">
    <source>
        <dbReference type="EMBL" id="KKN62631.1"/>
    </source>
</evidence>
<dbReference type="AlphaFoldDB" id="A0A0F9UN48"/>
<organism evidence="1">
    <name type="scientific">marine sediment metagenome</name>
    <dbReference type="NCBI Taxonomy" id="412755"/>
    <lineage>
        <taxon>unclassified sequences</taxon>
        <taxon>metagenomes</taxon>
        <taxon>ecological metagenomes</taxon>
    </lineage>
</organism>
<dbReference type="EMBL" id="LAZR01000618">
    <property type="protein sequence ID" value="KKN62631.1"/>
    <property type="molecule type" value="Genomic_DNA"/>
</dbReference>
<reference evidence="1" key="1">
    <citation type="journal article" date="2015" name="Nature">
        <title>Complex archaea that bridge the gap between prokaryotes and eukaryotes.</title>
        <authorList>
            <person name="Spang A."/>
            <person name="Saw J.H."/>
            <person name="Jorgensen S.L."/>
            <person name="Zaremba-Niedzwiedzka K."/>
            <person name="Martijn J."/>
            <person name="Lind A.E."/>
            <person name="van Eijk R."/>
            <person name="Schleper C."/>
            <person name="Guy L."/>
            <person name="Ettema T.J."/>
        </authorList>
    </citation>
    <scope>NUCLEOTIDE SEQUENCE</scope>
</reference>
<comment type="caution">
    <text evidence="1">The sequence shown here is derived from an EMBL/GenBank/DDBJ whole genome shotgun (WGS) entry which is preliminary data.</text>
</comment>
<accession>A0A0F9UN48</accession>
<sequence length="107" mass="12632">MRIAGVNLKYDRKFGSYFGTTAPEPYSTGKDEFKPSFRTIYVSSEVYPGTSKSFFYITSHIHGRMRRYRTRRWYDTNVANIFASGKTLKEAVRKFERNFKNKIYNKG</sequence>
<gene>
    <name evidence="1" type="ORF">LCGC14_0510420</name>
</gene>
<proteinExistence type="predicted"/>
<name>A0A0F9UN48_9ZZZZ</name>
<protein>
    <submittedName>
        <fullName evidence="1">Uncharacterized protein</fullName>
    </submittedName>
</protein>